<dbReference type="AlphaFoldDB" id="A0A166BHW9"/>
<evidence type="ECO:0000313" key="1">
    <source>
        <dbReference type="EMBL" id="KZP12661.1"/>
    </source>
</evidence>
<name>A0A166BHW9_9AGAM</name>
<dbReference type="InterPro" id="IPR011989">
    <property type="entry name" value="ARM-like"/>
</dbReference>
<evidence type="ECO:0000313" key="2">
    <source>
        <dbReference type="Proteomes" id="UP000076532"/>
    </source>
</evidence>
<dbReference type="SUPFAM" id="SSF48371">
    <property type="entry name" value="ARM repeat"/>
    <property type="match status" value="1"/>
</dbReference>
<accession>A0A166BHW9</accession>
<keyword evidence="2" id="KW-1185">Reference proteome</keyword>
<dbReference type="GO" id="GO:0005635">
    <property type="term" value="C:nuclear envelope"/>
    <property type="evidence" value="ECO:0007669"/>
    <property type="project" value="TreeGrafter"/>
</dbReference>
<sequence>MFSDLPSLLLASHNPVPRKQAEQSLPAQPGFISALLQLVLGQGTQDRSNVTILRWEKDMNPILDSDKVVSRKALVPAMLHLSAPGDNIIRAQVAESVSLISELDFPEGWPDLIGAYDEA</sequence>
<gene>
    <name evidence="1" type="ORF">FIBSPDRAFT_898035</name>
</gene>
<dbReference type="EMBL" id="KV417644">
    <property type="protein sequence ID" value="KZP12661.1"/>
    <property type="molecule type" value="Genomic_DNA"/>
</dbReference>
<protein>
    <recommendedName>
        <fullName evidence="3">ARM repeat-containing protein</fullName>
    </recommendedName>
</protein>
<organism evidence="1 2">
    <name type="scientific">Athelia psychrophila</name>
    <dbReference type="NCBI Taxonomy" id="1759441"/>
    <lineage>
        <taxon>Eukaryota</taxon>
        <taxon>Fungi</taxon>
        <taxon>Dikarya</taxon>
        <taxon>Basidiomycota</taxon>
        <taxon>Agaricomycotina</taxon>
        <taxon>Agaricomycetes</taxon>
        <taxon>Agaricomycetidae</taxon>
        <taxon>Atheliales</taxon>
        <taxon>Atheliaceae</taxon>
        <taxon>Athelia</taxon>
    </lineage>
</organism>
<reference evidence="1 2" key="1">
    <citation type="journal article" date="2016" name="Mol. Biol. Evol.">
        <title>Comparative Genomics of Early-Diverging Mushroom-Forming Fungi Provides Insights into the Origins of Lignocellulose Decay Capabilities.</title>
        <authorList>
            <person name="Nagy L.G."/>
            <person name="Riley R."/>
            <person name="Tritt A."/>
            <person name="Adam C."/>
            <person name="Daum C."/>
            <person name="Floudas D."/>
            <person name="Sun H."/>
            <person name="Yadav J.S."/>
            <person name="Pangilinan J."/>
            <person name="Larsson K.H."/>
            <person name="Matsuura K."/>
            <person name="Barry K."/>
            <person name="Labutti K."/>
            <person name="Kuo R."/>
            <person name="Ohm R.A."/>
            <person name="Bhattacharya S.S."/>
            <person name="Shirouzu T."/>
            <person name="Yoshinaga Y."/>
            <person name="Martin F.M."/>
            <person name="Grigoriev I.V."/>
            <person name="Hibbett D.S."/>
        </authorList>
    </citation>
    <scope>NUCLEOTIDE SEQUENCE [LARGE SCALE GENOMIC DNA]</scope>
    <source>
        <strain evidence="1 2">CBS 109695</strain>
    </source>
</reference>
<dbReference type="Proteomes" id="UP000076532">
    <property type="component" value="Unassembled WGS sequence"/>
</dbReference>
<dbReference type="STRING" id="436010.A0A166BHW9"/>
<dbReference type="Gene3D" id="1.25.10.10">
    <property type="entry name" value="Leucine-rich Repeat Variant"/>
    <property type="match status" value="1"/>
</dbReference>
<dbReference type="OrthoDB" id="3268246at2759"/>
<dbReference type="PANTHER" id="PTHR10997">
    <property type="entry name" value="IMPORTIN-7, 8, 11"/>
    <property type="match status" value="1"/>
</dbReference>
<dbReference type="GO" id="GO:0005829">
    <property type="term" value="C:cytosol"/>
    <property type="evidence" value="ECO:0007669"/>
    <property type="project" value="TreeGrafter"/>
</dbReference>
<evidence type="ECO:0008006" key="3">
    <source>
        <dbReference type="Google" id="ProtNLM"/>
    </source>
</evidence>
<dbReference type="InterPro" id="IPR016024">
    <property type="entry name" value="ARM-type_fold"/>
</dbReference>
<dbReference type="GO" id="GO:0006606">
    <property type="term" value="P:protein import into nucleus"/>
    <property type="evidence" value="ECO:0007669"/>
    <property type="project" value="TreeGrafter"/>
</dbReference>
<proteinExistence type="predicted"/>